<sequence>MSLPGYELEEGPPLKRISVHHSGRFAFAEVFGSQERVEELLAVLDGSLFLGRPLSVNWSLKRYEYSDLRQRRRRQRLLAHQFPVDAVPLGVLSLMPAVAERLKDSGTDAKAHAEAQRTRGRGRDGVAVNEL</sequence>
<protein>
    <recommendedName>
        <fullName evidence="4">RRM domain-containing protein</fullName>
    </recommendedName>
</protein>
<dbReference type="EMBL" id="CAJNDS010001068">
    <property type="protein sequence ID" value="CAE7246101.1"/>
    <property type="molecule type" value="Genomic_DNA"/>
</dbReference>
<evidence type="ECO:0000313" key="2">
    <source>
        <dbReference type="EMBL" id="CAE7246101.1"/>
    </source>
</evidence>
<reference evidence="2" key="1">
    <citation type="submission" date="2021-02" db="EMBL/GenBank/DDBJ databases">
        <authorList>
            <person name="Dougan E. K."/>
            <person name="Rhodes N."/>
            <person name="Thang M."/>
            <person name="Chan C."/>
        </authorList>
    </citation>
    <scope>NUCLEOTIDE SEQUENCE</scope>
</reference>
<dbReference type="OrthoDB" id="10557143at2759"/>
<dbReference type="InterPro" id="IPR035979">
    <property type="entry name" value="RBD_domain_sf"/>
</dbReference>
<feature type="compositionally biased region" description="Basic and acidic residues" evidence="1">
    <location>
        <begin position="104"/>
        <end position="124"/>
    </location>
</feature>
<evidence type="ECO:0000256" key="1">
    <source>
        <dbReference type="SAM" id="MobiDB-lite"/>
    </source>
</evidence>
<dbReference type="GO" id="GO:0003676">
    <property type="term" value="F:nucleic acid binding"/>
    <property type="evidence" value="ECO:0007669"/>
    <property type="project" value="InterPro"/>
</dbReference>
<evidence type="ECO:0000313" key="3">
    <source>
        <dbReference type="Proteomes" id="UP000604046"/>
    </source>
</evidence>
<name>A0A812LHB6_9DINO</name>
<dbReference type="SUPFAM" id="SSF54928">
    <property type="entry name" value="RNA-binding domain, RBD"/>
    <property type="match status" value="1"/>
</dbReference>
<dbReference type="Proteomes" id="UP000604046">
    <property type="component" value="Unassembled WGS sequence"/>
</dbReference>
<feature type="region of interest" description="Disordered" evidence="1">
    <location>
        <begin position="104"/>
        <end position="131"/>
    </location>
</feature>
<proteinExistence type="predicted"/>
<dbReference type="AlphaFoldDB" id="A0A812LHB6"/>
<gene>
    <name evidence="2" type="ORF">SNAT2548_LOCUS11669</name>
</gene>
<accession>A0A812LHB6</accession>
<comment type="caution">
    <text evidence="2">The sequence shown here is derived from an EMBL/GenBank/DDBJ whole genome shotgun (WGS) entry which is preliminary data.</text>
</comment>
<keyword evidence="3" id="KW-1185">Reference proteome</keyword>
<evidence type="ECO:0008006" key="4">
    <source>
        <dbReference type="Google" id="ProtNLM"/>
    </source>
</evidence>
<organism evidence="2 3">
    <name type="scientific">Symbiodinium natans</name>
    <dbReference type="NCBI Taxonomy" id="878477"/>
    <lineage>
        <taxon>Eukaryota</taxon>
        <taxon>Sar</taxon>
        <taxon>Alveolata</taxon>
        <taxon>Dinophyceae</taxon>
        <taxon>Suessiales</taxon>
        <taxon>Symbiodiniaceae</taxon>
        <taxon>Symbiodinium</taxon>
    </lineage>
</organism>